<dbReference type="Pfam" id="PF13469">
    <property type="entry name" value="Sulfotransfer_3"/>
    <property type="match status" value="1"/>
</dbReference>
<sequence length="662" mass="75986">MTEKSENSLLDNIVQQGQLLIQKGNLHEASVLLSELLLDNPDHIEGLYCLAVCQRKQKKYPQALTSLEQILAHEPEHGRAYQERGYVYQAMGQTAKAIPALEKAVELNPALFGSWEALTKEPDYPKRQEAQQHVDWLSSLPPELVSVASLIHQNKLYQAEQLCRHFLRGQPHHTEAMRLLAELGSRFHILDDAEFLLASCLEFDPAFIRARLDYVHVLQKRQKFHKALEQAQILLSTDPDNTNFQSCLGNAQQATGDFETAISTFENALKTTPDNHQLHLILGHALKTMGRLDDAIEAYRASYRVKPDYGDAFWSLANLKTYRFSSGEHQQMRDYEAASSTSEDDRIHLCFALGKDLEDSKYFEKAFSFYQRGNDLKKDQDKFDRKYIDMSFKTQKKLFDAAFFKRHEQTGCPAPDPIFIVGLPRAGSTLLEQILSSHSQVDGTMELSNIIGLAHRLNGREIDPDNPLYPGILNKISPDDLTNMGKDYIEDTRYHRQGAAFFIDKMPNNFSHIALIHLILPNAKIIDARRHPLSCCFSGFKQLFGEGQQFSYGLEDIGHYYRRYVEIMDHWEQELPGRILRVQYEDVVADLETQVRRILDYCGLPFEQACLDFYKTERAVRTPSSEQVRQPIYKSGMEQWQNFEPYLDPLKKALGPALTNYR</sequence>
<dbReference type="Gene3D" id="3.40.50.300">
    <property type="entry name" value="P-loop containing nucleotide triphosphate hydrolases"/>
    <property type="match status" value="1"/>
</dbReference>
<dbReference type="AlphaFoldDB" id="A0A3B0RWF7"/>
<dbReference type="PROSITE" id="PS50005">
    <property type="entry name" value="TPR"/>
    <property type="match status" value="3"/>
</dbReference>
<evidence type="ECO:0000313" key="2">
    <source>
        <dbReference type="EMBL" id="VAV95722.1"/>
    </source>
</evidence>
<evidence type="ECO:0000256" key="1">
    <source>
        <dbReference type="ARBA" id="ARBA00022679"/>
    </source>
</evidence>
<dbReference type="PANTHER" id="PTHR12788:SF10">
    <property type="entry name" value="PROTEIN-TYROSINE SULFOTRANSFERASE"/>
    <property type="match status" value="1"/>
</dbReference>
<dbReference type="SUPFAM" id="SSF52540">
    <property type="entry name" value="P-loop containing nucleoside triphosphate hydrolases"/>
    <property type="match status" value="1"/>
</dbReference>
<dbReference type="InterPro" id="IPR027417">
    <property type="entry name" value="P-loop_NTPase"/>
</dbReference>
<dbReference type="SMART" id="SM00028">
    <property type="entry name" value="TPR"/>
    <property type="match status" value="4"/>
</dbReference>
<dbReference type="InterPro" id="IPR011990">
    <property type="entry name" value="TPR-like_helical_dom_sf"/>
</dbReference>
<dbReference type="PROSITE" id="PS50293">
    <property type="entry name" value="TPR_REGION"/>
    <property type="match status" value="1"/>
</dbReference>
<accession>A0A3B0RWF7</accession>
<keyword evidence="1" id="KW-0808">Transferase</keyword>
<reference evidence="2" key="1">
    <citation type="submission" date="2018-06" db="EMBL/GenBank/DDBJ databases">
        <authorList>
            <person name="Zhirakovskaya E."/>
        </authorList>
    </citation>
    <scope>NUCLEOTIDE SEQUENCE</scope>
</reference>
<dbReference type="Gene3D" id="1.25.40.10">
    <property type="entry name" value="Tetratricopeptide repeat domain"/>
    <property type="match status" value="3"/>
</dbReference>
<dbReference type="PANTHER" id="PTHR12788">
    <property type="entry name" value="PROTEIN-TYROSINE SULFOTRANSFERASE 2"/>
    <property type="match status" value="1"/>
</dbReference>
<name>A0A3B0RWF7_9ZZZZ</name>
<dbReference type="EMBL" id="UOED01000103">
    <property type="protein sequence ID" value="VAV95722.1"/>
    <property type="molecule type" value="Genomic_DNA"/>
</dbReference>
<gene>
    <name evidence="2" type="ORF">MNBD_ALPHA02-175</name>
</gene>
<dbReference type="InterPro" id="IPR026634">
    <property type="entry name" value="TPST-like"/>
</dbReference>
<dbReference type="GO" id="GO:0005794">
    <property type="term" value="C:Golgi apparatus"/>
    <property type="evidence" value="ECO:0007669"/>
    <property type="project" value="TreeGrafter"/>
</dbReference>
<dbReference type="SUPFAM" id="SSF48452">
    <property type="entry name" value="TPR-like"/>
    <property type="match status" value="1"/>
</dbReference>
<dbReference type="GO" id="GO:0008476">
    <property type="term" value="F:protein-tyrosine sulfotransferase activity"/>
    <property type="evidence" value="ECO:0007669"/>
    <property type="project" value="InterPro"/>
</dbReference>
<dbReference type="InterPro" id="IPR019734">
    <property type="entry name" value="TPR_rpt"/>
</dbReference>
<protein>
    <submittedName>
        <fullName evidence="2">TPR domain protein</fullName>
    </submittedName>
</protein>
<proteinExistence type="predicted"/>
<dbReference type="Pfam" id="PF13432">
    <property type="entry name" value="TPR_16"/>
    <property type="match status" value="1"/>
</dbReference>
<dbReference type="Pfam" id="PF13174">
    <property type="entry name" value="TPR_6"/>
    <property type="match status" value="1"/>
</dbReference>
<organism evidence="2">
    <name type="scientific">hydrothermal vent metagenome</name>
    <dbReference type="NCBI Taxonomy" id="652676"/>
    <lineage>
        <taxon>unclassified sequences</taxon>
        <taxon>metagenomes</taxon>
        <taxon>ecological metagenomes</taxon>
    </lineage>
</organism>
<dbReference type="Pfam" id="PF13181">
    <property type="entry name" value="TPR_8"/>
    <property type="match status" value="1"/>
</dbReference>